<evidence type="ECO:0000259" key="2">
    <source>
        <dbReference type="Pfam" id="PF19933"/>
    </source>
</evidence>
<feature type="region of interest" description="Disordered" evidence="1">
    <location>
        <begin position="328"/>
        <end position="349"/>
    </location>
</feature>
<comment type="caution">
    <text evidence="3">The sequence shown here is derived from an EMBL/GenBank/DDBJ whole genome shotgun (WGS) entry which is preliminary data.</text>
</comment>
<reference evidence="3 4" key="1">
    <citation type="journal article" date="2024" name="Chem. Sci.">
        <title>Discovery of megapolipeptins by genome mining of a Burkholderiales bacteria collection.</title>
        <authorList>
            <person name="Paulo B.S."/>
            <person name="Recchia M.J.J."/>
            <person name="Lee S."/>
            <person name="Fergusson C.H."/>
            <person name="Romanowski S.B."/>
            <person name="Hernandez A."/>
            <person name="Krull N."/>
            <person name="Liu D.Y."/>
            <person name="Cavanagh H."/>
            <person name="Bos A."/>
            <person name="Gray C.A."/>
            <person name="Murphy B.T."/>
            <person name="Linington R.G."/>
            <person name="Eustaquio A.S."/>
        </authorList>
    </citation>
    <scope>NUCLEOTIDE SEQUENCE [LARGE SCALE GENOMIC DNA]</scope>
    <source>
        <strain evidence="3 4">RL21-008-BIB-A</strain>
    </source>
</reference>
<organism evidence="3 4">
    <name type="scientific">Herbaspirillum lusitanum</name>
    <dbReference type="NCBI Taxonomy" id="213312"/>
    <lineage>
        <taxon>Bacteria</taxon>
        <taxon>Pseudomonadati</taxon>
        <taxon>Pseudomonadota</taxon>
        <taxon>Betaproteobacteria</taxon>
        <taxon>Burkholderiales</taxon>
        <taxon>Oxalobacteraceae</taxon>
        <taxon>Herbaspirillum</taxon>
    </lineage>
</organism>
<protein>
    <submittedName>
        <fullName evidence="3">Sel1 repeat family protein</fullName>
    </submittedName>
</protein>
<sequence>MKIAISLLIFLSISSCQKKENPVANLPDPNLVRANLAFTCIHQADSLPSLDAEADQLFKYAIYLEKKEGSKDFDDIARYYRIAAAHDHYKANGNLQKLISQGNALSLDAPKETLALAARLVDQGIPGGYYDIGHYLELGYGLKQDKEMALRYFRKAADLGSPDAQYYVAELLRPADRDPETAQKMRACAANQSFGKAASKLGIYLSIKRQYPEAVAIFQLGVKGGDVLSALVLEEGFKGPLPADELNYLGLGVDLERSSRYKLIREFAVVNDGRNPKVPDIDQIVPLPPAKLPPWDGTFQWQKVQDAAVPPEKPSDELINRLSREKNLDPATGLPLPGTPGNAHSQKLGSNKDMVVHSGEPCPETGVWCSQRHPEKEKNIRHHFFEGQIMPSVAISHPRSPRWLQHVLGERREVVQVTWKREADDERDA</sequence>
<dbReference type="EMBL" id="JAQQFM010000013">
    <property type="protein sequence ID" value="MFL9927187.1"/>
    <property type="molecule type" value="Genomic_DNA"/>
</dbReference>
<dbReference type="InterPro" id="IPR011990">
    <property type="entry name" value="TPR-like_helical_dom_sf"/>
</dbReference>
<dbReference type="PROSITE" id="PS51257">
    <property type="entry name" value="PROKAR_LIPOPROTEIN"/>
    <property type="match status" value="1"/>
</dbReference>
<dbReference type="SMART" id="SM00671">
    <property type="entry name" value="SEL1"/>
    <property type="match status" value="2"/>
</dbReference>
<evidence type="ECO:0000313" key="4">
    <source>
        <dbReference type="Proteomes" id="UP001629246"/>
    </source>
</evidence>
<dbReference type="SUPFAM" id="SSF81901">
    <property type="entry name" value="HCP-like"/>
    <property type="match status" value="1"/>
</dbReference>
<keyword evidence="4" id="KW-1185">Reference proteome</keyword>
<dbReference type="PANTHER" id="PTHR11102">
    <property type="entry name" value="SEL-1-LIKE PROTEIN"/>
    <property type="match status" value="1"/>
</dbReference>
<evidence type="ECO:0000313" key="3">
    <source>
        <dbReference type="EMBL" id="MFL9927187.1"/>
    </source>
</evidence>
<dbReference type="Gene3D" id="1.25.40.10">
    <property type="entry name" value="Tetratricopeptide repeat domain"/>
    <property type="match status" value="1"/>
</dbReference>
<dbReference type="InterPro" id="IPR050767">
    <property type="entry name" value="Sel1_AlgK"/>
</dbReference>
<proteinExistence type="predicted"/>
<feature type="compositionally biased region" description="Low complexity" evidence="1">
    <location>
        <begin position="332"/>
        <end position="341"/>
    </location>
</feature>
<evidence type="ECO:0000256" key="1">
    <source>
        <dbReference type="SAM" id="MobiDB-lite"/>
    </source>
</evidence>
<name>A0ABW9AFS2_9BURK</name>
<dbReference type="Proteomes" id="UP001629246">
    <property type="component" value="Unassembled WGS sequence"/>
</dbReference>
<dbReference type="InterPro" id="IPR045653">
    <property type="entry name" value="DUF6396"/>
</dbReference>
<dbReference type="InterPro" id="IPR006597">
    <property type="entry name" value="Sel1-like"/>
</dbReference>
<gene>
    <name evidence="3" type="ORF">PQR62_23140</name>
</gene>
<dbReference type="PANTHER" id="PTHR11102:SF160">
    <property type="entry name" value="ERAD-ASSOCIATED E3 UBIQUITIN-PROTEIN LIGASE COMPONENT HRD3"/>
    <property type="match status" value="1"/>
</dbReference>
<accession>A0ABW9AFS2</accession>
<feature type="domain" description="DUF6396" evidence="2">
    <location>
        <begin position="229"/>
        <end position="336"/>
    </location>
</feature>
<dbReference type="Pfam" id="PF19933">
    <property type="entry name" value="DUF6396"/>
    <property type="match status" value="1"/>
</dbReference>